<dbReference type="InterPro" id="IPR014942">
    <property type="entry name" value="AbiEii"/>
</dbReference>
<dbReference type="EMBL" id="FOJG01000001">
    <property type="protein sequence ID" value="SEW44559.1"/>
    <property type="molecule type" value="Genomic_DNA"/>
</dbReference>
<accession>A0A1I0RTD9</accession>
<dbReference type="GO" id="GO:0016740">
    <property type="term" value="F:transferase activity"/>
    <property type="evidence" value="ECO:0007669"/>
    <property type="project" value="UniProtKB-KW"/>
</dbReference>
<organism evidence="1 2">
    <name type="scientific">Chitinophaga arvensicola</name>
    <dbReference type="NCBI Taxonomy" id="29529"/>
    <lineage>
        <taxon>Bacteria</taxon>
        <taxon>Pseudomonadati</taxon>
        <taxon>Bacteroidota</taxon>
        <taxon>Chitinophagia</taxon>
        <taxon>Chitinophagales</taxon>
        <taxon>Chitinophagaceae</taxon>
        <taxon>Chitinophaga</taxon>
    </lineage>
</organism>
<dbReference type="Pfam" id="PF08843">
    <property type="entry name" value="AbiEii"/>
    <property type="match status" value="1"/>
</dbReference>
<reference evidence="2" key="1">
    <citation type="submission" date="2016-10" db="EMBL/GenBank/DDBJ databases">
        <authorList>
            <person name="Varghese N."/>
            <person name="Submissions S."/>
        </authorList>
    </citation>
    <scope>NUCLEOTIDE SEQUENCE [LARGE SCALE GENOMIC DNA]</scope>
    <source>
        <strain evidence="2">DSM 3695</strain>
    </source>
</reference>
<gene>
    <name evidence="1" type="ORF">SAMN04488122_3346</name>
</gene>
<evidence type="ECO:0000313" key="2">
    <source>
        <dbReference type="Proteomes" id="UP000199310"/>
    </source>
</evidence>
<dbReference type="AlphaFoldDB" id="A0A1I0RTD9"/>
<proteinExistence type="predicted"/>
<name>A0A1I0RTD9_9BACT</name>
<dbReference type="Proteomes" id="UP000199310">
    <property type="component" value="Unassembled WGS sequence"/>
</dbReference>
<sequence>MFKWHVLPEVQKIDLLNEASNRTGYPTQVIEKDWWVTMALKAVFSTPWADNLVFKGGTSLSKAWNLIERFSEDIDLAIDKSVLGFTNELLTVSQVRKLRRVSASFMEKKFLPALRSSIDSHEIEPDSYTLKMEPVATNDVDPRVLIIHYKSVLAPDDYLLNRVLIEIGARSLKEPYSPRPISSFISQLFPDTEIADVSFEVDTVHPERTFFEKVCLLHEEFCKSPELRRHERLSRHPYDLYRIMMSDHGPAALAKQDLFNTIVKHRKQMTAIRGISYDRHTFDRIDFRIPTTSDALWKEDYRKMQQMIYGERPTWEELMARMNELLALFRKAATVT</sequence>
<keyword evidence="2" id="KW-1185">Reference proteome</keyword>
<dbReference type="Gene3D" id="3.10.450.620">
    <property type="entry name" value="JHP933, nucleotidyltransferase-like core domain"/>
    <property type="match status" value="1"/>
</dbReference>
<protein>
    <submittedName>
        <fullName evidence="1">Nucleotidyl transferase AbiEii toxin, Type IV TA system</fullName>
    </submittedName>
</protein>
<dbReference type="STRING" id="29529.SAMN04488122_3346"/>
<evidence type="ECO:0000313" key="1">
    <source>
        <dbReference type="EMBL" id="SEW44559.1"/>
    </source>
</evidence>
<keyword evidence="1" id="KW-0808">Transferase</keyword>